<evidence type="ECO:0000313" key="2">
    <source>
        <dbReference type="Proteomes" id="UP000054653"/>
    </source>
</evidence>
<comment type="caution">
    <text evidence="1">The sequence shown here is derived from an EMBL/GenBank/DDBJ whole genome shotgun (WGS) entry which is preliminary data.</text>
</comment>
<name>A0A0V0Z2D1_TRIBR</name>
<dbReference type="AlphaFoldDB" id="A0A0V0Z2D1"/>
<protein>
    <submittedName>
        <fullName evidence="1">Uncharacterized protein</fullName>
    </submittedName>
</protein>
<dbReference type="Proteomes" id="UP000054653">
    <property type="component" value="Unassembled WGS sequence"/>
</dbReference>
<sequence>MNGQEAPKETSWEWLRSKTVILPHYLLPEPAGGCQGP</sequence>
<organism evidence="1 2">
    <name type="scientific">Trichinella britovi</name>
    <name type="common">Parasitic roundworm</name>
    <dbReference type="NCBI Taxonomy" id="45882"/>
    <lineage>
        <taxon>Eukaryota</taxon>
        <taxon>Metazoa</taxon>
        <taxon>Ecdysozoa</taxon>
        <taxon>Nematoda</taxon>
        <taxon>Enoplea</taxon>
        <taxon>Dorylaimia</taxon>
        <taxon>Trichinellida</taxon>
        <taxon>Trichinellidae</taxon>
        <taxon>Trichinella</taxon>
    </lineage>
</organism>
<dbReference type="EMBL" id="JYDI01004433">
    <property type="protein sequence ID" value="KRY06536.1"/>
    <property type="molecule type" value="Genomic_DNA"/>
</dbReference>
<proteinExistence type="predicted"/>
<evidence type="ECO:0000313" key="1">
    <source>
        <dbReference type="EMBL" id="KRY06536.1"/>
    </source>
</evidence>
<gene>
    <name evidence="1" type="ORF">T03_6211</name>
</gene>
<reference evidence="1 2" key="1">
    <citation type="submission" date="2015-01" db="EMBL/GenBank/DDBJ databases">
        <title>Evolution of Trichinella species and genotypes.</title>
        <authorList>
            <person name="Korhonen P.K."/>
            <person name="Edoardo P."/>
            <person name="Giuseppe L.R."/>
            <person name="Gasser R.B."/>
        </authorList>
    </citation>
    <scope>NUCLEOTIDE SEQUENCE [LARGE SCALE GENOMIC DNA]</scope>
    <source>
        <strain evidence="1">ISS120</strain>
    </source>
</reference>
<keyword evidence="2" id="KW-1185">Reference proteome</keyword>
<accession>A0A0V0Z2D1</accession>